<feature type="signal peptide" evidence="2">
    <location>
        <begin position="1"/>
        <end position="18"/>
    </location>
</feature>
<evidence type="ECO:0000256" key="2">
    <source>
        <dbReference type="SAM" id="SignalP"/>
    </source>
</evidence>
<feature type="compositionally biased region" description="Polar residues" evidence="1">
    <location>
        <begin position="82"/>
        <end position="93"/>
    </location>
</feature>
<keyword evidence="2" id="KW-0732">Signal</keyword>
<dbReference type="WBParaSite" id="TCONS_00000948.p1">
    <property type="protein sequence ID" value="TCONS_00000948.p1"/>
    <property type="gene ID" value="XLOC_000896"/>
</dbReference>
<keyword evidence="3" id="KW-1185">Reference proteome</keyword>
<evidence type="ECO:0000256" key="1">
    <source>
        <dbReference type="SAM" id="MobiDB-lite"/>
    </source>
</evidence>
<evidence type="ECO:0000313" key="4">
    <source>
        <dbReference type="WBParaSite" id="SSTP_0000918200.1"/>
    </source>
</evidence>
<evidence type="ECO:0000313" key="3">
    <source>
        <dbReference type="Proteomes" id="UP000035681"/>
    </source>
</evidence>
<dbReference type="Proteomes" id="UP000035681">
    <property type="component" value="Unplaced"/>
</dbReference>
<feature type="region of interest" description="Disordered" evidence="1">
    <location>
        <begin position="82"/>
        <end position="102"/>
    </location>
</feature>
<proteinExistence type="predicted"/>
<dbReference type="AlphaFoldDB" id="A0A0K0EI75"/>
<name>A0A0K0EI75_STRER</name>
<dbReference type="WBParaSite" id="SSTP_0000918200.1">
    <property type="protein sequence ID" value="SSTP_0000918200.1"/>
    <property type="gene ID" value="SSTP_0000918200"/>
</dbReference>
<organism evidence="4">
    <name type="scientific">Strongyloides stercoralis</name>
    <name type="common">Threadworm</name>
    <dbReference type="NCBI Taxonomy" id="6248"/>
    <lineage>
        <taxon>Eukaryota</taxon>
        <taxon>Metazoa</taxon>
        <taxon>Ecdysozoa</taxon>
        <taxon>Nematoda</taxon>
        <taxon>Chromadorea</taxon>
        <taxon>Rhabditida</taxon>
        <taxon>Tylenchina</taxon>
        <taxon>Panagrolaimomorpha</taxon>
        <taxon>Strongyloidoidea</taxon>
        <taxon>Strongyloididae</taxon>
        <taxon>Strongyloides</taxon>
    </lineage>
</organism>
<accession>A0A0K0EI75</accession>
<sequence>MYFIIWCILGFIFIKTSNECFFQGGGLGCQCSYTCLESCQPYSEQTFYYAPQVQDSKCNQGPITSLPRPIQSKYFNKEPIYTNPQLISPSNKSYPIPQARVY</sequence>
<reference evidence="4" key="1">
    <citation type="submission" date="2015-08" db="UniProtKB">
        <authorList>
            <consortium name="WormBaseParasite"/>
        </authorList>
    </citation>
    <scope>IDENTIFICATION</scope>
</reference>
<protein>
    <submittedName>
        <fullName evidence="5">Secreted protein</fullName>
    </submittedName>
</protein>
<feature type="chain" id="PRO_5005328344" evidence="2">
    <location>
        <begin position="19"/>
        <end position="102"/>
    </location>
</feature>
<evidence type="ECO:0000313" key="5">
    <source>
        <dbReference type="WBParaSite" id="TCONS_00000948.p1"/>
    </source>
</evidence>